<accession>A0A2H3JKK7</accession>
<protein>
    <submittedName>
        <fullName evidence="1">Uncharacterized protein</fullName>
    </submittedName>
</protein>
<name>A0A2H3JKK7_WOLCO</name>
<dbReference type="OrthoDB" id="2669721at2759"/>
<dbReference type="EMBL" id="KB468127">
    <property type="protein sequence ID" value="PCH42720.1"/>
    <property type="molecule type" value="Genomic_DNA"/>
</dbReference>
<evidence type="ECO:0000313" key="2">
    <source>
        <dbReference type="Proteomes" id="UP000218811"/>
    </source>
</evidence>
<proteinExistence type="predicted"/>
<dbReference type="PANTHER" id="PTHR46579:SF1">
    <property type="entry name" value="F5_8 TYPE C DOMAIN-CONTAINING PROTEIN"/>
    <property type="match status" value="1"/>
</dbReference>
<gene>
    <name evidence="1" type="ORF">WOLCODRAFT_86192</name>
</gene>
<reference evidence="1" key="1">
    <citation type="journal article" date="2012" name="Science">
        <title>The Paleozoic origin of enzymatic lignin decomposition reconstructed from 31 fungal genomes.</title>
        <authorList>
            <person name="Floudas D."/>
            <person name="Binder M."/>
            <person name="Riley R."/>
            <person name="Barry K."/>
            <person name="Blanchette R.A."/>
            <person name="Henrissat B."/>
            <person name="Martinez A.T."/>
            <person name="Otillar R."/>
            <person name="Spatafora J.W."/>
            <person name="Yadav J.S."/>
            <person name="Aerts A."/>
            <person name="Benoit I."/>
            <person name="Boyd A."/>
            <person name="Carlson A."/>
            <person name="Copeland A."/>
            <person name="Coutinho P.M."/>
            <person name="de Vries R.P."/>
            <person name="Ferreira P."/>
            <person name="Findley K."/>
            <person name="Foster B."/>
            <person name="Gaskell J."/>
            <person name="Glotzer D."/>
            <person name="Gorecki P."/>
            <person name="Heitman J."/>
            <person name="Hesse C."/>
            <person name="Hori C."/>
            <person name="Igarashi K."/>
            <person name="Jurgens J.A."/>
            <person name="Kallen N."/>
            <person name="Kersten P."/>
            <person name="Kohler A."/>
            <person name="Kuees U."/>
            <person name="Kumar T.K.A."/>
            <person name="Kuo A."/>
            <person name="LaButti K."/>
            <person name="Larrondo L.F."/>
            <person name="Lindquist E."/>
            <person name="Ling A."/>
            <person name="Lombard V."/>
            <person name="Lucas S."/>
            <person name="Lundell T."/>
            <person name="Martin R."/>
            <person name="McLaughlin D.J."/>
            <person name="Morgenstern I."/>
            <person name="Morin E."/>
            <person name="Murat C."/>
            <person name="Nagy L.G."/>
            <person name="Nolan M."/>
            <person name="Ohm R.A."/>
            <person name="Patyshakuliyeva A."/>
            <person name="Rokas A."/>
            <person name="Ruiz-Duenas F.J."/>
            <person name="Sabat G."/>
            <person name="Salamov A."/>
            <person name="Samejima M."/>
            <person name="Schmutz J."/>
            <person name="Slot J.C."/>
            <person name="St John F."/>
            <person name="Stenlid J."/>
            <person name="Sun H."/>
            <person name="Sun S."/>
            <person name="Syed K."/>
            <person name="Tsang A."/>
            <person name="Wiebenga A."/>
            <person name="Young D."/>
            <person name="Pisabarro A."/>
            <person name="Eastwood D.C."/>
            <person name="Martin F."/>
            <person name="Cullen D."/>
            <person name="Grigoriev I.V."/>
            <person name="Hibbett D.S."/>
        </authorList>
    </citation>
    <scope>NUCLEOTIDE SEQUENCE [LARGE SCALE GENOMIC DNA]</scope>
    <source>
        <strain evidence="1">MD-104</strain>
    </source>
</reference>
<dbReference type="STRING" id="742152.A0A2H3JKK7"/>
<dbReference type="Proteomes" id="UP000218811">
    <property type="component" value="Unassembled WGS sequence"/>
</dbReference>
<sequence>MDLPVGLLDELSLDDDSGTQLGDNFNPSSEDLGIPDQITLKDLRDTVDMQHLLRNSRLEDEITDPGVLERIRNPPTELVNIDDPVITLSIEVYLGLDYVAQEYYNLVRRAVARCPPHIEMLSFSEVKAKVAEITGIIALKHDVCISSCMAFTGIYSDLLICSYCGENRYVEKRVRRKRVNVPRKQMTTIPIGPVLQAMRRSVVSSEGANYRSKITRKVLRSLLANDSIIPEYTDFVHGEDYLNACDKGDIGDDDIVLMFSMDGAQLYACKQSDCWVYMWVLLDYAPEVRYKKTHVIPGGIIPGPNKPKNVDSFIFPGLRILSSHMIEGLKIWDPRGGIIDSKLFLLLATADSVGMTYLNGLVGHSGAQGCRIYCPLKGRHKPGSGYYYPACLKPDNYDVANCSHEDVEPQILDSVEASKRYYDNLTRVLGARTDREFQKLRLETGIAKPSLFGGLPLRSTLGLPACFPADIMHLVAINIPDLFISLWRGTIQCDPNDDRSTWRFMVLTKDTWEAHGKAVAATTPYLPGSFDRAPRNIADKLTSGYKAWEHLIHLYCLCPALLYNVLPEVFYRNLCKLVRGVRLLYQRNISRADIMEASALFIMFEKDYELIYYERKTARLHFVRQSIHSVTHIPTETERLGPEIIFSQWPMERLLGELGLQIRNHSSAYANMAEIAVRRCRTNAIHAMIPALTEPQSLPRGAIDLGGGYALLRRSEDKATPITDAEKCIIVPYLESMGVAMSAYWTSNPTISRWARVILPNKQVARSLWREADTPVEKLRIARNVKVRVLNGIYMIAEVQYFFQAPHPHRNSGLALVSAYSDPDQDLLNYSENTLYSCKYQGARNLKVVNVTSIQAVVAMIPHPAPYGPYGRNLEGNFFLAEKLGLDLLQFTHADEITADE</sequence>
<organism evidence="1 2">
    <name type="scientific">Wolfiporia cocos (strain MD-104)</name>
    <name type="common">Brown rot fungus</name>
    <dbReference type="NCBI Taxonomy" id="742152"/>
    <lineage>
        <taxon>Eukaryota</taxon>
        <taxon>Fungi</taxon>
        <taxon>Dikarya</taxon>
        <taxon>Basidiomycota</taxon>
        <taxon>Agaricomycotina</taxon>
        <taxon>Agaricomycetes</taxon>
        <taxon>Polyporales</taxon>
        <taxon>Phaeolaceae</taxon>
        <taxon>Wolfiporia</taxon>
    </lineage>
</organism>
<evidence type="ECO:0000313" key="1">
    <source>
        <dbReference type="EMBL" id="PCH42720.1"/>
    </source>
</evidence>
<dbReference type="OMA" id="CESRTNA"/>
<dbReference type="AlphaFoldDB" id="A0A2H3JKK7"/>
<dbReference type="PANTHER" id="PTHR46579">
    <property type="entry name" value="F5/8 TYPE C DOMAIN-CONTAINING PROTEIN-RELATED"/>
    <property type="match status" value="1"/>
</dbReference>
<keyword evidence="2" id="KW-1185">Reference proteome</keyword>